<keyword evidence="2" id="KW-1185">Reference proteome</keyword>
<gene>
    <name evidence="1" type="ORF">EWB00_009649</name>
</gene>
<organism evidence="1 2">
    <name type="scientific">Schistosoma japonicum</name>
    <name type="common">Blood fluke</name>
    <dbReference type="NCBI Taxonomy" id="6182"/>
    <lineage>
        <taxon>Eukaryota</taxon>
        <taxon>Metazoa</taxon>
        <taxon>Spiralia</taxon>
        <taxon>Lophotrochozoa</taxon>
        <taxon>Platyhelminthes</taxon>
        <taxon>Trematoda</taxon>
        <taxon>Digenea</taxon>
        <taxon>Strigeidida</taxon>
        <taxon>Schistosomatoidea</taxon>
        <taxon>Schistosomatidae</taxon>
        <taxon>Schistosoma</taxon>
    </lineage>
</organism>
<reference evidence="1 2" key="1">
    <citation type="submission" date="2019-03" db="EMBL/GenBank/DDBJ databases">
        <title>An improved genome assembly of the fluke Schistosoma japonicum.</title>
        <authorList>
            <person name="Hu W."/>
            <person name="Luo F."/>
            <person name="Yin M."/>
            <person name="Mo X."/>
            <person name="Sun C."/>
            <person name="Wu Q."/>
            <person name="Zhu B."/>
            <person name="Xiang M."/>
            <person name="Wang J."/>
            <person name="Wang Y."/>
            <person name="Zhang T."/>
            <person name="Xu B."/>
            <person name="Zheng H."/>
            <person name="Feng Z."/>
        </authorList>
    </citation>
    <scope>NUCLEOTIDE SEQUENCE [LARGE SCALE GENOMIC DNA]</scope>
    <source>
        <strain evidence="1">HuSjv2</strain>
        <tissue evidence="1">Worms</tissue>
    </source>
</reference>
<keyword evidence="1" id="KW-0808">Transferase</keyword>
<sequence>MLEQSNSSIVSSLSSGLLSDLSQDLSPEAQVIFERWSSLNNPKHNSSKCQTVDFSLRCEDLKALVNPHDIYLLLHQQTNCIYLSVNECLAYATSDAMCLCSRTCISVNIWSIQPQQFNTETVNNSHQLENVKQLNVVVEQIELATDFVTGTDVTQITPQDEEKTFNRTLEQNLPPISSFQLSPLHTVESNDNTHSRRIRKRANKLIIDEITRLTGSELRWNLSHGEETMISRDAIRAEPGARSRTQYLLSRSVPRLFAVPSNFETALSLKLCESCRELLPEYLSAQSMKQVF</sequence>
<evidence type="ECO:0000313" key="2">
    <source>
        <dbReference type="Proteomes" id="UP000311919"/>
    </source>
</evidence>
<proteinExistence type="predicted"/>
<dbReference type="EMBL" id="SKCS01000596">
    <property type="protein sequence ID" value="TNN05121.1"/>
    <property type="molecule type" value="Genomic_DNA"/>
</dbReference>
<dbReference type="Proteomes" id="UP000311919">
    <property type="component" value="Unassembled WGS sequence"/>
</dbReference>
<protein>
    <submittedName>
        <fullName evidence="1">Carbohydrate kinase domain-containing</fullName>
    </submittedName>
</protein>
<name>A0A4Z2CLN7_SCHJA</name>
<dbReference type="OrthoDB" id="10071381at2759"/>
<dbReference type="GO" id="GO:0016301">
    <property type="term" value="F:kinase activity"/>
    <property type="evidence" value="ECO:0007669"/>
    <property type="project" value="UniProtKB-KW"/>
</dbReference>
<keyword evidence="1" id="KW-0418">Kinase</keyword>
<accession>A0A4Z2CLN7</accession>
<evidence type="ECO:0000313" key="1">
    <source>
        <dbReference type="EMBL" id="TNN05121.1"/>
    </source>
</evidence>
<dbReference type="STRING" id="6182.A0A4Z2CLN7"/>
<dbReference type="AlphaFoldDB" id="A0A4Z2CLN7"/>
<comment type="caution">
    <text evidence="1">The sequence shown here is derived from an EMBL/GenBank/DDBJ whole genome shotgun (WGS) entry which is preliminary data.</text>
</comment>